<organism evidence="1 2">
    <name type="scientific">Ficus carica</name>
    <name type="common">Common fig</name>
    <dbReference type="NCBI Taxonomy" id="3494"/>
    <lineage>
        <taxon>Eukaryota</taxon>
        <taxon>Viridiplantae</taxon>
        <taxon>Streptophyta</taxon>
        <taxon>Embryophyta</taxon>
        <taxon>Tracheophyta</taxon>
        <taxon>Spermatophyta</taxon>
        <taxon>Magnoliopsida</taxon>
        <taxon>eudicotyledons</taxon>
        <taxon>Gunneridae</taxon>
        <taxon>Pentapetalae</taxon>
        <taxon>rosids</taxon>
        <taxon>fabids</taxon>
        <taxon>Rosales</taxon>
        <taxon>Moraceae</taxon>
        <taxon>Ficeae</taxon>
        <taxon>Ficus</taxon>
    </lineage>
</organism>
<name>A0AA87YYF0_FICCA</name>
<evidence type="ECO:0000313" key="1">
    <source>
        <dbReference type="EMBL" id="GMN21395.1"/>
    </source>
</evidence>
<accession>A0AA87YYF0</accession>
<dbReference type="EMBL" id="BTGU01006576">
    <property type="protein sequence ID" value="GMN21395.1"/>
    <property type="molecule type" value="Genomic_DNA"/>
</dbReference>
<evidence type="ECO:0000313" key="2">
    <source>
        <dbReference type="Proteomes" id="UP001187192"/>
    </source>
</evidence>
<keyword evidence="2" id="KW-1185">Reference proteome</keyword>
<reference evidence="1" key="1">
    <citation type="submission" date="2023-07" db="EMBL/GenBank/DDBJ databases">
        <title>draft genome sequence of fig (Ficus carica).</title>
        <authorList>
            <person name="Takahashi T."/>
            <person name="Nishimura K."/>
        </authorList>
    </citation>
    <scope>NUCLEOTIDE SEQUENCE</scope>
</reference>
<protein>
    <submittedName>
        <fullName evidence="1">Uncharacterized protein</fullName>
    </submittedName>
</protein>
<comment type="caution">
    <text evidence="1">The sequence shown here is derived from an EMBL/GenBank/DDBJ whole genome shotgun (WGS) entry which is preliminary data.</text>
</comment>
<sequence length="138" mass="15752">MCRTDPREVGLSYGKMSRFIVVVLAERKLTVLRLCCRVTACARRVVTELVSERFPAIKFHSQPAIAAIVIHDYGPCTSRRESRYGDIILRVTPIDIRWYEMDGIYSSMAIRYGDDLPYLPYRGLPFGFVSQQMPGSGR</sequence>
<dbReference type="Proteomes" id="UP001187192">
    <property type="component" value="Unassembled WGS sequence"/>
</dbReference>
<gene>
    <name evidence="1" type="ORF">TIFTF001_048873</name>
</gene>
<dbReference type="AlphaFoldDB" id="A0AA87YYF0"/>
<proteinExistence type="predicted"/>